<dbReference type="GO" id="GO:0016787">
    <property type="term" value="F:hydrolase activity"/>
    <property type="evidence" value="ECO:0007669"/>
    <property type="project" value="UniProtKB-KW"/>
</dbReference>
<feature type="chain" id="PRO_5046050561" evidence="1">
    <location>
        <begin position="32"/>
        <end position="325"/>
    </location>
</feature>
<dbReference type="PANTHER" id="PTHR43194">
    <property type="entry name" value="HYDROLASE ALPHA/BETA FOLD FAMILY"/>
    <property type="match status" value="1"/>
</dbReference>
<feature type="signal peptide" evidence="1">
    <location>
        <begin position="1"/>
        <end position="31"/>
    </location>
</feature>
<comment type="caution">
    <text evidence="3">The sequence shown here is derived from an EMBL/GenBank/DDBJ whole genome shotgun (WGS) entry which is preliminary data.</text>
</comment>
<evidence type="ECO:0000313" key="4">
    <source>
        <dbReference type="Proteomes" id="UP000605086"/>
    </source>
</evidence>
<dbReference type="InterPro" id="IPR050228">
    <property type="entry name" value="Carboxylesterase_BioH"/>
</dbReference>
<dbReference type="Pfam" id="PF00561">
    <property type="entry name" value="Abhydrolase_1"/>
    <property type="match status" value="1"/>
</dbReference>
<dbReference type="Proteomes" id="UP000605086">
    <property type="component" value="Unassembled WGS sequence"/>
</dbReference>
<sequence length="325" mass="35614">MRTNGKMTMRRTVTLGLGMALYALACSASLAADGITGAEHWVENAGIRIYVWEKYADKPTGKKVVVLAHGSATAGRESFDLQVPGKPSYSLMDRLAREGFDVFALDTRGFGRSTHPDTHMTTAQAKDDLKATIDYVLKLRGVSKVDLLAWSWGTQYGGMYVMDHPGTVEKYVSYAQMHANSPDVARRRARIDAFRATPYITIPEAGWKPRFTSMAPAEVNESDVVDAFAKAAAKVEVKTATGPQLDLATILPMVNARLVSVPTMLIHGQYDDVADTDGLLPFFAQLPNPRKAYVVVPDAGHMMHLQKGHRLFQQEVVGFLKDAAP</sequence>
<keyword evidence="4" id="KW-1185">Reference proteome</keyword>
<feature type="domain" description="AB hydrolase-1" evidence="2">
    <location>
        <begin position="64"/>
        <end position="307"/>
    </location>
</feature>
<dbReference type="EMBL" id="WHOS01000001">
    <property type="protein sequence ID" value="NUA97710.1"/>
    <property type="molecule type" value="Genomic_DNA"/>
</dbReference>
<reference evidence="3 4" key="1">
    <citation type="submission" date="2019-10" db="EMBL/GenBank/DDBJ databases">
        <title>Genome sequence of Azospirillum melinis.</title>
        <authorList>
            <person name="Ambrosini A."/>
            <person name="Sant'Anna F.H."/>
            <person name="Cassan F.D."/>
            <person name="Souza E.M."/>
            <person name="Passaglia L.M.P."/>
        </authorList>
    </citation>
    <scope>NUCLEOTIDE SEQUENCE [LARGE SCALE GENOMIC DNA]</scope>
    <source>
        <strain evidence="3 4">TMCY0552</strain>
    </source>
</reference>
<dbReference type="SUPFAM" id="SSF53474">
    <property type="entry name" value="alpha/beta-Hydrolases"/>
    <property type="match status" value="1"/>
</dbReference>
<evidence type="ECO:0000259" key="2">
    <source>
        <dbReference type="Pfam" id="PF00561"/>
    </source>
</evidence>
<keyword evidence="1" id="KW-0732">Signal</keyword>
<gene>
    <name evidence="3" type="ORF">GBZ48_00285</name>
</gene>
<dbReference type="PANTHER" id="PTHR43194:SF2">
    <property type="entry name" value="PEROXISOMAL MEMBRANE PROTEIN LPX1"/>
    <property type="match status" value="1"/>
</dbReference>
<protein>
    <submittedName>
        <fullName evidence="3">Alpha/beta fold hydrolase</fullName>
    </submittedName>
</protein>
<dbReference type="Gene3D" id="3.40.50.1820">
    <property type="entry name" value="alpha/beta hydrolase"/>
    <property type="match status" value="1"/>
</dbReference>
<dbReference type="InterPro" id="IPR029058">
    <property type="entry name" value="AB_hydrolase_fold"/>
</dbReference>
<organism evidence="3 4">
    <name type="scientific">Azospirillum melinis</name>
    <dbReference type="NCBI Taxonomy" id="328839"/>
    <lineage>
        <taxon>Bacteria</taxon>
        <taxon>Pseudomonadati</taxon>
        <taxon>Pseudomonadota</taxon>
        <taxon>Alphaproteobacteria</taxon>
        <taxon>Rhodospirillales</taxon>
        <taxon>Azospirillaceae</taxon>
        <taxon>Azospirillum</taxon>
    </lineage>
</organism>
<evidence type="ECO:0000256" key="1">
    <source>
        <dbReference type="SAM" id="SignalP"/>
    </source>
</evidence>
<keyword evidence="3" id="KW-0378">Hydrolase</keyword>
<dbReference type="InterPro" id="IPR000073">
    <property type="entry name" value="AB_hydrolase_1"/>
</dbReference>
<accession>A0ABX2K4I5</accession>
<evidence type="ECO:0000313" key="3">
    <source>
        <dbReference type="EMBL" id="NUA97710.1"/>
    </source>
</evidence>
<name>A0ABX2K4I5_9PROT</name>
<proteinExistence type="predicted"/>